<dbReference type="InterPro" id="IPR024694">
    <property type="entry name" value="PurE_prokaryotes"/>
</dbReference>
<reference evidence="6 7" key="1">
    <citation type="submission" date="2022-04" db="EMBL/GenBank/DDBJ databases">
        <title>Genome diversity in the genus Frankia.</title>
        <authorList>
            <person name="Carlos-Shanley C."/>
            <person name="Hahn D."/>
        </authorList>
    </citation>
    <scope>NUCLEOTIDE SEQUENCE [LARGE SCALE GENOMIC DNA]</scope>
    <source>
        <strain evidence="6 7">Ag45/Mut15</strain>
    </source>
</reference>
<organism evidence="6 7">
    <name type="scientific">Frankia umida</name>
    <dbReference type="NCBI Taxonomy" id="573489"/>
    <lineage>
        <taxon>Bacteria</taxon>
        <taxon>Bacillati</taxon>
        <taxon>Actinomycetota</taxon>
        <taxon>Actinomycetes</taxon>
        <taxon>Frankiales</taxon>
        <taxon>Frankiaceae</taxon>
        <taxon>Frankia</taxon>
    </lineage>
</organism>
<dbReference type="Gene3D" id="3.40.50.1970">
    <property type="match status" value="1"/>
</dbReference>
<comment type="similarity">
    <text evidence="3">Belongs to the AIR carboxylase family. Class I subfamily.</text>
</comment>
<keyword evidence="6" id="KW-0456">Lyase</keyword>
<dbReference type="SUPFAM" id="SSF52255">
    <property type="entry name" value="N5-CAIR mutase (phosphoribosylaminoimidazole carboxylase, PurE)"/>
    <property type="match status" value="1"/>
</dbReference>
<dbReference type="NCBIfam" id="TIGR01162">
    <property type="entry name" value="purE"/>
    <property type="match status" value="1"/>
</dbReference>
<evidence type="ECO:0000256" key="4">
    <source>
        <dbReference type="PIRNR" id="PIRNR001338"/>
    </source>
</evidence>
<evidence type="ECO:0000256" key="2">
    <source>
        <dbReference type="ARBA" id="ARBA00023235"/>
    </source>
</evidence>
<keyword evidence="1 3" id="KW-0658">Purine biosynthesis</keyword>
<dbReference type="InterPro" id="IPR033747">
    <property type="entry name" value="PurE_ClassI"/>
</dbReference>
<feature type="binding site" evidence="3">
    <location>
        <position position="22"/>
    </location>
    <ligand>
        <name>substrate</name>
    </ligand>
</feature>
<evidence type="ECO:0000256" key="1">
    <source>
        <dbReference type="ARBA" id="ARBA00022755"/>
    </source>
</evidence>
<sequence length="185" mass="18112">MSQSSSAPGQARVAIVFGSPSDAQTMSKAGATLERFGVGYEEVSISAHRAPRALAEYVGQLRGRGISVVIAGAGLAAALPGAVASMTTLPVIGVPISGGALDGMDSMLAIAQMPPGVPVATVGLNNSTNAAILATQILALADPDLSLRLAEFKDDFERAAADGLAALAAPADATAGAGASVGAGQ</sequence>
<dbReference type="PIRSF" id="PIRSF001338">
    <property type="entry name" value="AIR_carboxylase"/>
    <property type="match status" value="1"/>
</dbReference>
<dbReference type="InterPro" id="IPR000031">
    <property type="entry name" value="PurE_dom"/>
</dbReference>
<dbReference type="GO" id="GO:0004638">
    <property type="term" value="F:phosphoribosylaminoimidazole carboxylase activity"/>
    <property type="evidence" value="ECO:0007669"/>
    <property type="project" value="UniProtKB-EC"/>
</dbReference>
<name>A0ABT0JSF9_9ACTN</name>
<dbReference type="RefSeq" id="WP_248823062.1">
    <property type="nucleotide sequence ID" value="NZ_JALKFT010000001.1"/>
</dbReference>
<feature type="domain" description="PurE" evidence="5">
    <location>
        <begin position="11"/>
        <end position="160"/>
    </location>
</feature>
<evidence type="ECO:0000259" key="5">
    <source>
        <dbReference type="SMART" id="SM01001"/>
    </source>
</evidence>
<feature type="binding site" evidence="3">
    <location>
        <position position="19"/>
    </location>
    <ligand>
        <name>substrate</name>
    </ligand>
</feature>
<dbReference type="Pfam" id="PF00731">
    <property type="entry name" value="AIRC"/>
    <property type="match status" value="1"/>
</dbReference>
<keyword evidence="2 3" id="KW-0413">Isomerase</keyword>
<dbReference type="SMART" id="SM01001">
    <property type="entry name" value="AIRC"/>
    <property type="match status" value="1"/>
</dbReference>
<comment type="pathway">
    <text evidence="3 4">Purine metabolism; IMP biosynthesis via de novo pathway; 5-amino-1-(5-phospho-D-ribosyl)imidazole-4-carboxylate from 5-amino-1-(5-phospho-D-ribosyl)imidazole (N5-CAIR route): step 2/2.</text>
</comment>
<evidence type="ECO:0000313" key="7">
    <source>
        <dbReference type="Proteomes" id="UP001201873"/>
    </source>
</evidence>
<dbReference type="PANTHER" id="PTHR23046">
    <property type="entry name" value="PHOSPHORIBOSYLAMINOIMIDAZOLE CARBOXYLASE CATALYTIC SUBUNIT"/>
    <property type="match status" value="1"/>
</dbReference>
<gene>
    <name evidence="3 6" type="primary">purE</name>
    <name evidence="6" type="ORF">MXD59_01145</name>
</gene>
<protein>
    <recommendedName>
        <fullName evidence="3 4">N5-carboxyaminoimidazole ribonucleotide mutase</fullName>
        <shortName evidence="3 4">N5-CAIR mutase</shortName>
        <ecNumber evidence="3 4">5.4.99.18</ecNumber>
    </recommendedName>
    <alternativeName>
        <fullName evidence="3">5-(carboxyamino)imidazole ribonucleotide mutase</fullName>
    </alternativeName>
</protein>
<dbReference type="EMBL" id="JALKFT010000001">
    <property type="protein sequence ID" value="MCK9874401.1"/>
    <property type="molecule type" value="Genomic_DNA"/>
</dbReference>
<dbReference type="GO" id="GO:0034023">
    <property type="term" value="F:5-(carboxyamino)imidazole ribonucleotide mutase activity"/>
    <property type="evidence" value="ECO:0007669"/>
    <property type="project" value="UniProtKB-EC"/>
</dbReference>
<accession>A0ABT0JSF9</accession>
<dbReference type="EC" id="5.4.99.18" evidence="3 4"/>
<keyword evidence="7" id="KW-1185">Reference proteome</keyword>
<comment type="caution">
    <text evidence="6">The sequence shown here is derived from an EMBL/GenBank/DDBJ whole genome shotgun (WGS) entry which is preliminary data.</text>
</comment>
<dbReference type="PANTHER" id="PTHR23046:SF2">
    <property type="entry name" value="PHOSPHORIBOSYLAMINOIMIDAZOLE CARBOXYLASE"/>
    <property type="match status" value="1"/>
</dbReference>
<evidence type="ECO:0000313" key="6">
    <source>
        <dbReference type="EMBL" id="MCK9874401.1"/>
    </source>
</evidence>
<comment type="catalytic activity">
    <reaction evidence="3 4">
        <text>5-carboxyamino-1-(5-phospho-D-ribosyl)imidazole + H(+) = 5-amino-1-(5-phospho-D-ribosyl)imidazole-4-carboxylate</text>
        <dbReference type="Rhea" id="RHEA:13193"/>
        <dbReference type="ChEBI" id="CHEBI:15378"/>
        <dbReference type="ChEBI" id="CHEBI:58730"/>
        <dbReference type="ChEBI" id="CHEBI:77657"/>
        <dbReference type="EC" id="5.4.99.18"/>
    </reaction>
</comment>
<feature type="binding site" evidence="3">
    <location>
        <position position="49"/>
    </location>
    <ligand>
        <name>substrate</name>
    </ligand>
</feature>
<dbReference type="HAMAP" id="MF_01929">
    <property type="entry name" value="PurE_classI"/>
    <property type="match status" value="1"/>
</dbReference>
<dbReference type="Proteomes" id="UP001201873">
    <property type="component" value="Unassembled WGS sequence"/>
</dbReference>
<evidence type="ECO:0000256" key="3">
    <source>
        <dbReference type="HAMAP-Rule" id="MF_01929"/>
    </source>
</evidence>
<proteinExistence type="inferred from homology"/>
<comment type="function">
    <text evidence="3 4">Catalyzes the conversion of N5-carboxyaminoimidazole ribonucleotide (N5-CAIR) to 4-carboxy-5-aminoimidazole ribonucleotide (CAIR).</text>
</comment>